<dbReference type="SUPFAM" id="SSF56349">
    <property type="entry name" value="DNA breaking-rejoining enzymes"/>
    <property type="match status" value="1"/>
</dbReference>
<dbReference type="Gene3D" id="3.30.70.270">
    <property type="match status" value="1"/>
</dbReference>
<dbReference type="InterPro" id="IPR043128">
    <property type="entry name" value="Rev_trsase/Diguanyl_cyclase"/>
</dbReference>
<protein>
    <recommendedName>
        <fullName evidence="5">Tyr recombinase domain-containing protein</fullName>
    </recommendedName>
</protein>
<dbReference type="Proteomes" id="UP000717996">
    <property type="component" value="Unassembled WGS sequence"/>
</dbReference>
<feature type="compositionally biased region" description="Low complexity" evidence="2">
    <location>
        <begin position="855"/>
        <end position="885"/>
    </location>
</feature>
<feature type="region of interest" description="Disordered" evidence="2">
    <location>
        <begin position="229"/>
        <end position="317"/>
    </location>
</feature>
<feature type="region of interest" description="Disordered" evidence="2">
    <location>
        <begin position="35"/>
        <end position="54"/>
    </location>
</feature>
<feature type="region of interest" description="Disordered" evidence="2">
    <location>
        <begin position="496"/>
        <end position="515"/>
    </location>
</feature>
<evidence type="ECO:0008006" key="5">
    <source>
        <dbReference type="Google" id="ProtNLM"/>
    </source>
</evidence>
<dbReference type="PANTHER" id="PTHR35617:SF3">
    <property type="entry name" value="CORE-BINDING (CB) DOMAIN-CONTAINING PROTEIN"/>
    <property type="match status" value="1"/>
</dbReference>
<feature type="compositionally biased region" description="Polar residues" evidence="2">
    <location>
        <begin position="257"/>
        <end position="274"/>
    </location>
</feature>
<evidence type="ECO:0000313" key="3">
    <source>
        <dbReference type="EMBL" id="KAG1535991.1"/>
    </source>
</evidence>
<dbReference type="GO" id="GO:0003677">
    <property type="term" value="F:DNA binding"/>
    <property type="evidence" value="ECO:0007669"/>
    <property type="project" value="InterPro"/>
</dbReference>
<dbReference type="Gene3D" id="3.10.10.10">
    <property type="entry name" value="HIV Type 1 Reverse Transcriptase, subunit A, domain 1"/>
    <property type="match status" value="1"/>
</dbReference>
<evidence type="ECO:0000256" key="1">
    <source>
        <dbReference type="ARBA" id="ARBA00023172"/>
    </source>
</evidence>
<evidence type="ECO:0000313" key="4">
    <source>
        <dbReference type="Proteomes" id="UP000717996"/>
    </source>
</evidence>
<feature type="region of interest" description="Disordered" evidence="2">
    <location>
        <begin position="525"/>
        <end position="710"/>
    </location>
</feature>
<evidence type="ECO:0000256" key="2">
    <source>
        <dbReference type="SAM" id="MobiDB-lite"/>
    </source>
</evidence>
<feature type="compositionally biased region" description="Polar residues" evidence="2">
    <location>
        <begin position="542"/>
        <end position="568"/>
    </location>
</feature>
<dbReference type="GO" id="GO:0006310">
    <property type="term" value="P:DNA recombination"/>
    <property type="evidence" value="ECO:0007669"/>
    <property type="project" value="UniProtKB-KW"/>
</dbReference>
<gene>
    <name evidence="3" type="ORF">G6F51_011217</name>
</gene>
<dbReference type="Gene3D" id="1.10.443.10">
    <property type="entry name" value="Intergrase catalytic core"/>
    <property type="match status" value="1"/>
</dbReference>
<keyword evidence="1" id="KW-0233">DNA recombination</keyword>
<dbReference type="InterPro" id="IPR043502">
    <property type="entry name" value="DNA/RNA_pol_sf"/>
</dbReference>
<name>A0A9P7C4G8_RHIOR</name>
<accession>A0A9P7C4G8</accession>
<feature type="region of interest" description="Disordered" evidence="2">
    <location>
        <begin position="765"/>
        <end position="891"/>
    </location>
</feature>
<dbReference type="InterPro" id="IPR011010">
    <property type="entry name" value="DNA_brk_join_enz"/>
</dbReference>
<proteinExistence type="predicted"/>
<comment type="caution">
    <text evidence="3">The sequence shown here is derived from an EMBL/GenBank/DDBJ whole genome shotgun (WGS) entry which is preliminary data.</text>
</comment>
<dbReference type="EMBL" id="JAANIT010002592">
    <property type="protein sequence ID" value="KAG1535991.1"/>
    <property type="molecule type" value="Genomic_DNA"/>
</dbReference>
<feature type="compositionally biased region" description="Basic and acidic residues" evidence="2">
    <location>
        <begin position="805"/>
        <end position="821"/>
    </location>
</feature>
<dbReference type="InterPro" id="IPR013762">
    <property type="entry name" value="Integrase-like_cat_sf"/>
</dbReference>
<sequence>MSTEQDNNQTIATLQQQLIETRQLLDQVVAAQQQQADMPSATQDSQMHTNSSHLVPSPWHSLGVRPQYDWVPPELLTQCLQLDQDLVSTSNLLPDDERKRLIEAYPPIRDLEYRAPATLPDAQKRMNKAQQLEDSSLREIQYMLSGVFRPLDILGHELLQATNTPADVLQRNLNILFHARTLLSHACASLTHSRNKIAMRAVNPRFSLPTPGTNKKYTMDLNEFQSSITQQTTSAKTMKEAQHLPNQNRRQFHRQPAGNNFRVSDAPFQSNSAHPGSGPQFFRSGPSSQHGGQSHHANNGNHGNNQRQFNPNNPYRGRLQLFSPQWSQLFQNDWVNSVITHGFKIPFHTSPPLSTHFHQFNHNLSADQSQLLDTSISELLTKQAIELVDNSQDCLSFISPMFVIPKKTGGHRPVFNLRALNSYVDCPHFKMETLQQVSLMIEQGDYMTSIDMSDAFLHLPSLIGTPRSLVQSWNGLAYKGFESVLTSTTGSFSARRKKKLDEHQQDSSVPYTPGLDCQLEKISTNTKDDLGTPRLRIGFSDDVSSTSGKETSRPASINSTTDQQTSPDAESDSECDHENTSSNNGDLSSSTLHTTPVTPEEQPDPPPSRLGSPTPTDERQHCGTEMVVEQSTTVERPVDSSIDSSSHTVRGCQQHGLGMRVPEPSGTRLLDSSGSPDVDQLARTESGLSGTPDIPEPAEHDGPHPHRQYDFNGIHKQTRRYEVLQSDDISDNAVEMVSTPRPNAHSKSRVGFRQHRSGLRVQKIFHKKPLASQTPGLQEPPSVAMGSSRGRSVCGPNKQPPRKVRIVEERSGGMEDRRLLSELEQASEPVCQSSLELDPSLPGEDPPRTSPANHSGGSLLANSSLVSSAAESSPGEPSVPSSSGHPVHHTFDTMASSTSVEALRLETLGSTFAAPELTETSASLLRSRRLSDNSTNRSYKRGQSLFIEWALSQDIPLKTFNEVHLTNFLSEMFETRGYQHGTIRLFRSAVTHLNSNPSVLRSSEMVNTLVQSLAARAPPKPIHRPTVDLGPSLAAMKKIDTNSPSTLLSHIQQKLAFLLGMAAFLRPSDLHRIDFSSAVVESDSGRRFLSFTVVAPKEKRKGQRIIKPFRVFEHHDSALCPVATFVCLRDRLSSLSPAPTVSSFFVNCGNTSQMVTVSTISTWLRRIIRLSTDETRVNVRSLASSLALRSGVPLDDIVTLGNWASSSVFEQHYRREHLSLVDFTNTVLPSPVVDPPDVFHDALSEIS</sequence>
<feature type="compositionally biased region" description="Polar residues" evidence="2">
    <location>
        <begin position="580"/>
        <end position="593"/>
    </location>
</feature>
<feature type="compositionally biased region" description="Low complexity" evidence="2">
    <location>
        <begin position="284"/>
        <end position="310"/>
    </location>
</feature>
<organism evidence="3 4">
    <name type="scientific">Rhizopus oryzae</name>
    <name type="common">Mucormycosis agent</name>
    <name type="synonym">Rhizopus arrhizus var. delemar</name>
    <dbReference type="NCBI Taxonomy" id="64495"/>
    <lineage>
        <taxon>Eukaryota</taxon>
        <taxon>Fungi</taxon>
        <taxon>Fungi incertae sedis</taxon>
        <taxon>Mucoromycota</taxon>
        <taxon>Mucoromycotina</taxon>
        <taxon>Mucoromycetes</taxon>
        <taxon>Mucorales</taxon>
        <taxon>Mucorineae</taxon>
        <taxon>Rhizopodaceae</taxon>
        <taxon>Rhizopus</taxon>
    </lineage>
</organism>
<dbReference type="PANTHER" id="PTHR35617">
    <property type="entry name" value="PHAGE_INTEGRASE DOMAIN-CONTAINING PROTEIN"/>
    <property type="match status" value="1"/>
</dbReference>
<dbReference type="AlphaFoldDB" id="A0A9P7C4G8"/>
<dbReference type="GO" id="GO:0015074">
    <property type="term" value="P:DNA integration"/>
    <property type="evidence" value="ECO:0007669"/>
    <property type="project" value="InterPro"/>
</dbReference>
<feature type="compositionally biased region" description="Polar residues" evidence="2">
    <location>
        <begin position="40"/>
        <end position="54"/>
    </location>
</feature>
<reference evidence="3" key="1">
    <citation type="journal article" date="2020" name="Microb. Genom.">
        <title>Genetic diversity of clinical and environmental Mucorales isolates obtained from an investigation of mucormycosis cases among solid organ transplant recipients.</title>
        <authorList>
            <person name="Nguyen M.H."/>
            <person name="Kaul D."/>
            <person name="Muto C."/>
            <person name="Cheng S.J."/>
            <person name="Richter R.A."/>
            <person name="Bruno V.M."/>
            <person name="Liu G."/>
            <person name="Beyhan S."/>
            <person name="Sundermann A.J."/>
            <person name="Mounaud S."/>
            <person name="Pasculle A.W."/>
            <person name="Nierman W.C."/>
            <person name="Driscoll E."/>
            <person name="Cumbie R."/>
            <person name="Clancy C.J."/>
            <person name="Dupont C.L."/>
        </authorList>
    </citation>
    <scope>NUCLEOTIDE SEQUENCE</scope>
    <source>
        <strain evidence="3">GL16</strain>
    </source>
</reference>
<feature type="compositionally biased region" description="Basic and acidic residues" evidence="2">
    <location>
        <begin position="697"/>
        <end position="709"/>
    </location>
</feature>
<dbReference type="SUPFAM" id="SSF56672">
    <property type="entry name" value="DNA/RNA polymerases"/>
    <property type="match status" value="1"/>
</dbReference>